<evidence type="ECO:0000256" key="3">
    <source>
        <dbReference type="ARBA" id="ARBA00023274"/>
    </source>
</evidence>
<dbReference type="EMBL" id="ML119647">
    <property type="protein sequence ID" value="RPA87118.1"/>
    <property type="molecule type" value="Genomic_DNA"/>
</dbReference>
<evidence type="ECO:0000313" key="5">
    <source>
        <dbReference type="EMBL" id="RPA87118.1"/>
    </source>
</evidence>
<dbReference type="SUPFAM" id="SSF54189">
    <property type="entry name" value="Ribosomal proteins S24e, L23 and L15e"/>
    <property type="match status" value="1"/>
</dbReference>
<dbReference type="PANTHER" id="PTHR12059:SF5">
    <property type="entry name" value="LARGE RIBOSOMAL SUBUNIT PROTEIN UL23M"/>
    <property type="match status" value="1"/>
</dbReference>
<sequence>MKFGAQKIYLPKFTIAMLRTEGLAPNYAHFQVPLNITKLDMKDYLYHLYNTEVVSIRSYVLGVPRSPKHIRGPVELNKRFKKRMIVELKSPFVYPEEIKDKTPWDSELYDAAYENEKAKYKLDFSRGRELDEGRRSKIIDAAKEVLVQKGLKKTVAKAPMK</sequence>
<evidence type="ECO:0000256" key="2">
    <source>
        <dbReference type="ARBA" id="ARBA00022980"/>
    </source>
</evidence>
<dbReference type="InterPro" id="IPR012677">
    <property type="entry name" value="Nucleotide-bd_a/b_plait_sf"/>
</dbReference>
<evidence type="ECO:0000256" key="4">
    <source>
        <dbReference type="ARBA" id="ARBA00039977"/>
    </source>
</evidence>
<dbReference type="STRING" id="1160509.A0A3N4IQU3"/>
<dbReference type="PANTHER" id="PTHR12059">
    <property type="entry name" value="RIBOSOMAL PROTEIN L23-RELATED"/>
    <property type="match status" value="1"/>
</dbReference>
<name>A0A3N4IQU3_ASCIM</name>
<dbReference type="GO" id="GO:0032543">
    <property type="term" value="P:mitochondrial translation"/>
    <property type="evidence" value="ECO:0007669"/>
    <property type="project" value="TreeGrafter"/>
</dbReference>
<dbReference type="Pfam" id="PF00276">
    <property type="entry name" value="Ribosomal_L23"/>
    <property type="match status" value="1"/>
</dbReference>
<keyword evidence="6" id="KW-1185">Reference proteome</keyword>
<dbReference type="InterPro" id="IPR012678">
    <property type="entry name" value="Ribosomal_uL23/eL15/eS24_sf"/>
</dbReference>
<comment type="similarity">
    <text evidence="1">Belongs to the universal ribosomal protein uL23 family.</text>
</comment>
<keyword evidence="2" id="KW-0689">Ribosomal protein</keyword>
<dbReference type="OrthoDB" id="275582at2759"/>
<dbReference type="Proteomes" id="UP000275078">
    <property type="component" value="Unassembled WGS sequence"/>
</dbReference>
<dbReference type="GO" id="GO:0003735">
    <property type="term" value="F:structural constituent of ribosome"/>
    <property type="evidence" value="ECO:0007669"/>
    <property type="project" value="InterPro"/>
</dbReference>
<protein>
    <recommendedName>
        <fullName evidence="4">Large ribosomal subunit protein uL23m</fullName>
    </recommendedName>
</protein>
<evidence type="ECO:0000313" key="6">
    <source>
        <dbReference type="Proteomes" id="UP000275078"/>
    </source>
</evidence>
<keyword evidence="3" id="KW-0687">Ribonucleoprotein</keyword>
<dbReference type="GO" id="GO:0005762">
    <property type="term" value="C:mitochondrial large ribosomal subunit"/>
    <property type="evidence" value="ECO:0007669"/>
    <property type="project" value="TreeGrafter"/>
</dbReference>
<dbReference type="Gene3D" id="3.30.70.330">
    <property type="match status" value="1"/>
</dbReference>
<gene>
    <name evidence="5" type="ORF">BJ508DRAFT_357569</name>
</gene>
<organism evidence="5 6">
    <name type="scientific">Ascobolus immersus RN42</name>
    <dbReference type="NCBI Taxonomy" id="1160509"/>
    <lineage>
        <taxon>Eukaryota</taxon>
        <taxon>Fungi</taxon>
        <taxon>Dikarya</taxon>
        <taxon>Ascomycota</taxon>
        <taxon>Pezizomycotina</taxon>
        <taxon>Pezizomycetes</taxon>
        <taxon>Pezizales</taxon>
        <taxon>Ascobolaceae</taxon>
        <taxon>Ascobolus</taxon>
    </lineage>
</organism>
<proteinExistence type="inferred from homology"/>
<reference evidence="5 6" key="1">
    <citation type="journal article" date="2018" name="Nat. Ecol. Evol.">
        <title>Pezizomycetes genomes reveal the molecular basis of ectomycorrhizal truffle lifestyle.</title>
        <authorList>
            <person name="Murat C."/>
            <person name="Payen T."/>
            <person name="Noel B."/>
            <person name="Kuo A."/>
            <person name="Morin E."/>
            <person name="Chen J."/>
            <person name="Kohler A."/>
            <person name="Krizsan K."/>
            <person name="Balestrini R."/>
            <person name="Da Silva C."/>
            <person name="Montanini B."/>
            <person name="Hainaut M."/>
            <person name="Levati E."/>
            <person name="Barry K.W."/>
            <person name="Belfiori B."/>
            <person name="Cichocki N."/>
            <person name="Clum A."/>
            <person name="Dockter R.B."/>
            <person name="Fauchery L."/>
            <person name="Guy J."/>
            <person name="Iotti M."/>
            <person name="Le Tacon F."/>
            <person name="Lindquist E.A."/>
            <person name="Lipzen A."/>
            <person name="Malagnac F."/>
            <person name="Mello A."/>
            <person name="Molinier V."/>
            <person name="Miyauchi S."/>
            <person name="Poulain J."/>
            <person name="Riccioni C."/>
            <person name="Rubini A."/>
            <person name="Sitrit Y."/>
            <person name="Splivallo R."/>
            <person name="Traeger S."/>
            <person name="Wang M."/>
            <person name="Zifcakova L."/>
            <person name="Wipf D."/>
            <person name="Zambonelli A."/>
            <person name="Paolocci F."/>
            <person name="Nowrousian M."/>
            <person name="Ottonello S."/>
            <person name="Baldrian P."/>
            <person name="Spatafora J.W."/>
            <person name="Henrissat B."/>
            <person name="Nagy L.G."/>
            <person name="Aury J.M."/>
            <person name="Wincker P."/>
            <person name="Grigoriev I.V."/>
            <person name="Bonfante P."/>
            <person name="Martin F.M."/>
        </authorList>
    </citation>
    <scope>NUCLEOTIDE SEQUENCE [LARGE SCALE GENOMIC DNA]</scope>
    <source>
        <strain evidence="5 6">RN42</strain>
    </source>
</reference>
<accession>A0A3N4IQU3</accession>
<evidence type="ECO:0000256" key="1">
    <source>
        <dbReference type="ARBA" id="ARBA00006700"/>
    </source>
</evidence>
<dbReference type="AlphaFoldDB" id="A0A3N4IQU3"/>
<dbReference type="InterPro" id="IPR013025">
    <property type="entry name" value="Ribosomal_uL23-like"/>
</dbReference>